<keyword evidence="1" id="KW-0732">Signal</keyword>
<dbReference type="EMBL" id="JADKFW010000010">
    <property type="protein sequence ID" value="MBK9718454.1"/>
    <property type="molecule type" value="Genomic_DNA"/>
</dbReference>
<proteinExistence type="predicted"/>
<dbReference type="Proteomes" id="UP000808349">
    <property type="component" value="Unassembled WGS sequence"/>
</dbReference>
<evidence type="ECO:0000256" key="1">
    <source>
        <dbReference type="SAM" id="SignalP"/>
    </source>
</evidence>
<evidence type="ECO:0000313" key="3">
    <source>
        <dbReference type="Proteomes" id="UP000808349"/>
    </source>
</evidence>
<feature type="signal peptide" evidence="1">
    <location>
        <begin position="1"/>
        <end position="24"/>
    </location>
</feature>
<organism evidence="2 3">
    <name type="scientific">Candidatus Defluviibacterium haderslevense</name>
    <dbReference type="NCBI Taxonomy" id="2981993"/>
    <lineage>
        <taxon>Bacteria</taxon>
        <taxon>Pseudomonadati</taxon>
        <taxon>Bacteroidota</taxon>
        <taxon>Saprospiria</taxon>
        <taxon>Saprospirales</taxon>
        <taxon>Saprospiraceae</taxon>
        <taxon>Candidatus Defluviibacterium</taxon>
    </lineage>
</organism>
<gene>
    <name evidence="2" type="ORF">IPO85_13275</name>
</gene>
<reference evidence="2 3" key="1">
    <citation type="submission" date="2020-10" db="EMBL/GenBank/DDBJ databases">
        <title>Connecting structure to function with the recovery of over 1000 high-quality activated sludge metagenome-assembled genomes encoding full-length rRNA genes using long-read sequencing.</title>
        <authorList>
            <person name="Singleton C.M."/>
            <person name="Petriglieri F."/>
            <person name="Kristensen J.M."/>
            <person name="Kirkegaard R.H."/>
            <person name="Michaelsen T.Y."/>
            <person name="Andersen M.H."/>
            <person name="Karst S.M."/>
            <person name="Dueholm M.S."/>
            <person name="Nielsen P.H."/>
            <person name="Albertsen M."/>
        </authorList>
    </citation>
    <scope>NUCLEOTIDE SEQUENCE [LARGE SCALE GENOMIC DNA]</scope>
    <source>
        <strain evidence="2">Ribe_18-Q3-R11-54_BAT3C.373</strain>
    </source>
</reference>
<protein>
    <submittedName>
        <fullName evidence="2">Uncharacterized protein</fullName>
    </submittedName>
</protein>
<feature type="chain" id="PRO_5039067788" evidence="1">
    <location>
        <begin position="25"/>
        <end position="343"/>
    </location>
</feature>
<comment type="caution">
    <text evidence="2">The sequence shown here is derived from an EMBL/GenBank/DDBJ whole genome shotgun (WGS) entry which is preliminary data.</text>
</comment>
<dbReference type="PROSITE" id="PS51257">
    <property type="entry name" value="PROKAR_LIPOPROTEIN"/>
    <property type="match status" value="1"/>
</dbReference>
<sequence length="343" mass="38568">MKHTTRLLLSLTFCLSLTFSSCFKDDCNLKRTYFRYDPVYMTTSDIRSSVKLNATHALNHPGKIYVYGSLLLVNEIKVGIHIFDNTDPAHPIKINFIEIPGNVDMSVHNNILYADNYIDLLSIDISDPTSPKIICRNENVFSPILVDPLNGILVDYIQNESTVEIPCNSEYYGREIYWEGDVIFSSSDSKRSGPNNNSPSFTGISGIGGSFAKFTATENFLYTIDLSHLYSFNVEQQCPVLNSKIQIGWNIETIFPYNNNLFIGSTSGMYIYTLINPATPTLAGKMEHFRSCDPVIVQDDIAYVTLHGGTACGGYTNQLDVVDVKDIFNPKLLKTYPWKIHMV</sequence>
<accession>A0A9D7SAP5</accession>
<dbReference type="AlphaFoldDB" id="A0A9D7SAP5"/>
<evidence type="ECO:0000313" key="2">
    <source>
        <dbReference type="EMBL" id="MBK9718454.1"/>
    </source>
</evidence>
<name>A0A9D7SAP5_9BACT</name>